<sequence>MLTPYLSTPARAALAALALATVSTGAYAFPSPVPDPFLGQIVDLQATPPGTWLALPGLGYTQSFQISGFTGPTPTDDVYRYSASFLSYLSDTSGGPVVRTANLTGTNNFVVQFTDRTDPSAGGTFDMILQMASFSGTVDGMSVDVSLANIPTGRVSMTGTTGNFQINYITPFSVTAQYSLNGGDPEPVPGLLADVNGQPAAAPVPATAALAIPGLLAMAGLRRRRAAVAA</sequence>
<dbReference type="EMBL" id="CP020370">
    <property type="protein sequence ID" value="AUB82265.1"/>
    <property type="molecule type" value="Genomic_DNA"/>
</dbReference>
<keyword evidence="1" id="KW-0732">Signal</keyword>
<reference evidence="2 3" key="1">
    <citation type="submission" date="2017-03" db="EMBL/GenBank/DDBJ databases">
        <title>Complete genome sequence of Candidatus 'Thiodictyon syntrophicum' sp. nov. strain Cad16T, a photolithoautotroph purple sulfur bacterium isolated from an alpine meromictic lake.</title>
        <authorList>
            <person name="Luedin S.M."/>
            <person name="Pothier J.F."/>
            <person name="Danza F."/>
            <person name="Storelli N."/>
            <person name="Wittwer M."/>
            <person name="Tonolla M."/>
        </authorList>
    </citation>
    <scope>NUCLEOTIDE SEQUENCE [LARGE SCALE GENOMIC DNA]</scope>
    <source>
        <strain evidence="2 3">Cad16T</strain>
    </source>
</reference>
<proteinExistence type="predicted"/>
<accession>A0A2K8U9N2</accession>
<evidence type="ECO:0008006" key="4">
    <source>
        <dbReference type="Google" id="ProtNLM"/>
    </source>
</evidence>
<feature type="chain" id="PRO_5014978984" description="PEP-CTERM sorting domain-containing protein" evidence="1">
    <location>
        <begin position="29"/>
        <end position="230"/>
    </location>
</feature>
<organism evidence="2 3">
    <name type="scientific">Candidatus Thiodictyon syntrophicum</name>
    <dbReference type="NCBI Taxonomy" id="1166950"/>
    <lineage>
        <taxon>Bacteria</taxon>
        <taxon>Pseudomonadati</taxon>
        <taxon>Pseudomonadota</taxon>
        <taxon>Gammaproteobacteria</taxon>
        <taxon>Chromatiales</taxon>
        <taxon>Chromatiaceae</taxon>
        <taxon>Thiodictyon</taxon>
    </lineage>
</organism>
<protein>
    <recommendedName>
        <fullName evidence="4">PEP-CTERM sorting domain-containing protein</fullName>
    </recommendedName>
</protein>
<dbReference type="AlphaFoldDB" id="A0A2K8U9N2"/>
<name>A0A2K8U9N2_9GAMM</name>
<dbReference type="Proteomes" id="UP000232638">
    <property type="component" value="Chromosome"/>
</dbReference>
<dbReference type="RefSeq" id="WP_100920002.1">
    <property type="nucleotide sequence ID" value="NZ_CP020370.1"/>
</dbReference>
<evidence type="ECO:0000313" key="2">
    <source>
        <dbReference type="EMBL" id="AUB82265.1"/>
    </source>
</evidence>
<feature type="signal peptide" evidence="1">
    <location>
        <begin position="1"/>
        <end position="28"/>
    </location>
</feature>
<gene>
    <name evidence="2" type="ORF">THSYN_15790</name>
</gene>
<keyword evidence="3" id="KW-1185">Reference proteome</keyword>
<evidence type="ECO:0000256" key="1">
    <source>
        <dbReference type="SAM" id="SignalP"/>
    </source>
</evidence>
<dbReference type="KEGG" id="tsy:THSYN_15790"/>
<evidence type="ECO:0000313" key="3">
    <source>
        <dbReference type="Proteomes" id="UP000232638"/>
    </source>
</evidence>